<dbReference type="InterPro" id="IPR010105">
    <property type="entry name" value="TonB_sidphr_rcpt"/>
</dbReference>
<evidence type="ECO:0000313" key="20">
    <source>
        <dbReference type="EMBL" id="NJP01201.1"/>
    </source>
</evidence>
<feature type="domain" description="TonB-dependent receptor plug" evidence="19">
    <location>
        <begin position="70"/>
        <end position="165"/>
    </location>
</feature>
<feature type="domain" description="TonB-dependent receptor-like beta-barrel" evidence="18">
    <location>
        <begin position="246"/>
        <end position="696"/>
    </location>
</feature>
<dbReference type="PROSITE" id="PS01156">
    <property type="entry name" value="TONB_DEPENDENT_REC_2"/>
    <property type="match status" value="1"/>
</dbReference>
<reference evidence="20 21" key="1">
    <citation type="submission" date="2020-03" db="EMBL/GenBank/DDBJ databases">
        <authorList>
            <person name="Wang L."/>
            <person name="He N."/>
            <person name="Li Y."/>
            <person name="Fang Y."/>
            <person name="Zhang F."/>
        </authorList>
    </citation>
    <scope>NUCLEOTIDE SEQUENCE [LARGE SCALE GENOMIC DNA]</scope>
    <source>
        <strain evidence="21">hsmgli-8</strain>
    </source>
</reference>
<evidence type="ECO:0000259" key="18">
    <source>
        <dbReference type="Pfam" id="PF00593"/>
    </source>
</evidence>
<dbReference type="InterPro" id="IPR000531">
    <property type="entry name" value="Beta-barrel_TonB"/>
</dbReference>
<dbReference type="PROSITE" id="PS52016">
    <property type="entry name" value="TONB_DEPENDENT_REC_3"/>
    <property type="match status" value="1"/>
</dbReference>
<dbReference type="SUPFAM" id="SSF56935">
    <property type="entry name" value="Porins"/>
    <property type="match status" value="1"/>
</dbReference>
<feature type="signal peptide" evidence="17">
    <location>
        <begin position="1"/>
        <end position="24"/>
    </location>
</feature>
<dbReference type="InterPro" id="IPR012910">
    <property type="entry name" value="Plug_dom"/>
</dbReference>
<dbReference type="Gene3D" id="2.170.130.10">
    <property type="entry name" value="TonB-dependent receptor, plug domain"/>
    <property type="match status" value="1"/>
</dbReference>
<evidence type="ECO:0000256" key="8">
    <source>
        <dbReference type="ARBA" id="ARBA00023004"/>
    </source>
</evidence>
<gene>
    <name evidence="20" type="ORF">HBH25_10025</name>
</gene>
<evidence type="ECO:0000256" key="13">
    <source>
        <dbReference type="ARBA" id="ARBA00023237"/>
    </source>
</evidence>
<proteinExistence type="inferred from homology"/>
<dbReference type="InterPro" id="IPR039426">
    <property type="entry name" value="TonB-dep_rcpt-like"/>
</dbReference>
<dbReference type="CDD" id="cd01347">
    <property type="entry name" value="ligand_gated_channel"/>
    <property type="match status" value="1"/>
</dbReference>
<evidence type="ECO:0000256" key="2">
    <source>
        <dbReference type="ARBA" id="ARBA00009810"/>
    </source>
</evidence>
<dbReference type="InterPro" id="IPR036942">
    <property type="entry name" value="Beta-barrel_TonB_sf"/>
</dbReference>
<keyword evidence="13 14" id="KW-0998">Cell outer membrane</keyword>
<evidence type="ECO:0000313" key="21">
    <source>
        <dbReference type="Proteomes" id="UP000746535"/>
    </source>
</evidence>
<organism evidence="20 21">
    <name type="scientific">Pseudomonas quercus</name>
    <dbReference type="NCBI Taxonomy" id="2722792"/>
    <lineage>
        <taxon>Bacteria</taxon>
        <taxon>Pseudomonadati</taxon>
        <taxon>Pseudomonadota</taxon>
        <taxon>Gammaproteobacteria</taxon>
        <taxon>Pseudomonadales</taxon>
        <taxon>Pseudomonadaceae</taxon>
        <taxon>Pseudomonas</taxon>
    </lineage>
</organism>
<evidence type="ECO:0000259" key="19">
    <source>
        <dbReference type="Pfam" id="PF07715"/>
    </source>
</evidence>
<keyword evidence="5" id="KW-0410">Iron transport</keyword>
<name>A0ABX0YCV7_9PSED</name>
<dbReference type="Gene3D" id="2.40.170.20">
    <property type="entry name" value="TonB-dependent receptor, beta-barrel domain"/>
    <property type="match status" value="1"/>
</dbReference>
<evidence type="ECO:0000256" key="14">
    <source>
        <dbReference type="PROSITE-ProRule" id="PRU01360"/>
    </source>
</evidence>
<dbReference type="PANTHER" id="PTHR32552">
    <property type="entry name" value="FERRICHROME IRON RECEPTOR-RELATED"/>
    <property type="match status" value="1"/>
</dbReference>
<dbReference type="Pfam" id="PF00593">
    <property type="entry name" value="TonB_dep_Rec_b-barrel"/>
    <property type="match status" value="1"/>
</dbReference>
<comment type="caution">
    <text evidence="20">The sequence shown here is derived from an EMBL/GenBank/DDBJ whole genome shotgun (WGS) entry which is preliminary data.</text>
</comment>
<keyword evidence="7 17" id="KW-0732">Signal</keyword>
<protein>
    <submittedName>
        <fullName evidence="20">TonB-dependent siderophore receptor</fullName>
    </submittedName>
</protein>
<evidence type="ECO:0000256" key="11">
    <source>
        <dbReference type="ARBA" id="ARBA00023136"/>
    </source>
</evidence>
<dbReference type="Proteomes" id="UP000746535">
    <property type="component" value="Unassembled WGS sequence"/>
</dbReference>
<evidence type="ECO:0000256" key="7">
    <source>
        <dbReference type="ARBA" id="ARBA00022729"/>
    </source>
</evidence>
<sequence>MAVRFPSRPTLLALCCALSATAQAADNSVDLGTIAVTAQQAEQKDALPPEFPGGQVARGGQLGLLGNKDLMDVPFTLTSYTAKLIEDQQAEDVGDVLMNDASVRQAYGYGNNAQLFVIRGLTLNADDISYNGLYGVLPRQILSTDALERVELFKGPNSFLNGVSPTGSGLGGAVNLVSKRAGDTPLRRYTQDISTDGRVGEHLDLGQRFGEDNRFGARVNLSQREGETAVDDQDQRSKLFVAGLDYRGDRFRVSTDFGYQKQRINHTRNSVQLGSGLTGIPSAPDASKNYGQDWSFTETEDTFAMLRGEYDLNDNWTAYVAGGGKHTRETGFYGTPVLTNATSGAATIGGSDINHNEDNVSLMAGLNGTFQTGPVSHQVAIGAADIWTRQENAFAFYDGNGGATNLYHPVALAKPTNAWFTGGDLGDLSVTGRTNNRSIALSDTLGFFDDTLLFTAGVRRQEMVVKGYSYEGGSSPDYTGDRNATYDKAITTPVYGLVYKPWDRVSFYANRIEGLAQGPSAPSTALNFGEVFSPGRTKQLEAGVKFDGETYGATLGVFRIEKPTDGYLDGLIYVVKGDQVNKGIELNLFGEPVEGLRLMAGATRIFTEMQDTGDDTTEGNKAVGVPTFTMNATVDWDVPGLEGVALNARMLRTGGQYANATNTLTLPTWNRFDAGARYKFRVSQKDITLRVNVENITDKNYWASAYGGYLTQGEPRLVKLSGTVDF</sequence>
<feature type="short sequence motif" description="TonB C-terminal box" evidence="15">
    <location>
        <begin position="709"/>
        <end position="726"/>
    </location>
</feature>
<evidence type="ECO:0000256" key="10">
    <source>
        <dbReference type="ARBA" id="ARBA00023077"/>
    </source>
</evidence>
<keyword evidence="6 14" id="KW-0812">Transmembrane</keyword>
<evidence type="ECO:0000256" key="9">
    <source>
        <dbReference type="ARBA" id="ARBA00023065"/>
    </source>
</evidence>
<evidence type="ECO:0000256" key="16">
    <source>
        <dbReference type="RuleBase" id="RU003357"/>
    </source>
</evidence>
<evidence type="ECO:0000256" key="4">
    <source>
        <dbReference type="ARBA" id="ARBA00022452"/>
    </source>
</evidence>
<dbReference type="InterPro" id="IPR010917">
    <property type="entry name" value="TonB_rcpt_CS"/>
</dbReference>
<dbReference type="PANTHER" id="PTHR32552:SF82">
    <property type="entry name" value="FCUA PROTEIN"/>
    <property type="match status" value="1"/>
</dbReference>
<evidence type="ECO:0000256" key="1">
    <source>
        <dbReference type="ARBA" id="ARBA00004571"/>
    </source>
</evidence>
<comment type="similarity">
    <text evidence="2 14 16">Belongs to the TonB-dependent receptor family.</text>
</comment>
<dbReference type="Pfam" id="PF07715">
    <property type="entry name" value="Plug"/>
    <property type="match status" value="1"/>
</dbReference>
<evidence type="ECO:0000256" key="12">
    <source>
        <dbReference type="ARBA" id="ARBA00023170"/>
    </source>
</evidence>
<keyword evidence="3 14" id="KW-0813">Transport</keyword>
<dbReference type="InterPro" id="IPR037066">
    <property type="entry name" value="Plug_dom_sf"/>
</dbReference>
<dbReference type="NCBIfam" id="TIGR01783">
    <property type="entry name" value="TonB-siderophor"/>
    <property type="match status" value="1"/>
</dbReference>
<comment type="subcellular location">
    <subcellularLocation>
        <location evidence="1 14">Cell outer membrane</location>
        <topology evidence="1 14">Multi-pass membrane protein</topology>
    </subcellularLocation>
</comment>
<evidence type="ECO:0000256" key="17">
    <source>
        <dbReference type="SAM" id="SignalP"/>
    </source>
</evidence>
<accession>A0ABX0YCV7</accession>
<dbReference type="EMBL" id="JAAVJI010000004">
    <property type="protein sequence ID" value="NJP01201.1"/>
    <property type="molecule type" value="Genomic_DNA"/>
</dbReference>
<dbReference type="RefSeq" id="WP_168083766.1">
    <property type="nucleotide sequence ID" value="NZ_JAAVJI010000004.1"/>
</dbReference>
<evidence type="ECO:0000256" key="15">
    <source>
        <dbReference type="PROSITE-ProRule" id="PRU10144"/>
    </source>
</evidence>
<keyword evidence="4 14" id="KW-1134">Transmembrane beta strand</keyword>
<keyword evidence="10 16" id="KW-0798">TonB box</keyword>
<keyword evidence="12 20" id="KW-0675">Receptor</keyword>
<evidence type="ECO:0000256" key="3">
    <source>
        <dbReference type="ARBA" id="ARBA00022448"/>
    </source>
</evidence>
<evidence type="ECO:0000256" key="5">
    <source>
        <dbReference type="ARBA" id="ARBA00022496"/>
    </source>
</evidence>
<keyword evidence="8" id="KW-0408">Iron</keyword>
<keyword evidence="9" id="KW-0406">Ion transport</keyword>
<evidence type="ECO:0000256" key="6">
    <source>
        <dbReference type="ARBA" id="ARBA00022692"/>
    </source>
</evidence>
<keyword evidence="11 14" id="KW-0472">Membrane</keyword>
<feature type="chain" id="PRO_5046600162" evidence="17">
    <location>
        <begin position="25"/>
        <end position="726"/>
    </location>
</feature>
<keyword evidence="21" id="KW-1185">Reference proteome</keyword>